<protein>
    <submittedName>
        <fullName evidence="1">Uncharacterized protein</fullName>
    </submittedName>
</protein>
<keyword evidence="2" id="KW-1185">Reference proteome</keyword>
<dbReference type="AlphaFoldDB" id="A0A380KEC4"/>
<reference evidence="1 2" key="1">
    <citation type="submission" date="2018-06" db="EMBL/GenBank/DDBJ databases">
        <authorList>
            <consortium name="Pathogen Informatics"/>
            <person name="Doyle S."/>
        </authorList>
    </citation>
    <scope>NUCLEOTIDE SEQUENCE [LARGE SCALE GENOMIC DNA]</scope>
    <source>
        <strain evidence="1 2">NCTC12224</strain>
    </source>
</reference>
<evidence type="ECO:0000313" key="1">
    <source>
        <dbReference type="EMBL" id="SUN62954.1"/>
    </source>
</evidence>
<sequence>MSRKSKQIDKKKQNTIDIDKKALEELRKRWYIF</sequence>
<accession>A0A380KEC4</accession>
<dbReference type="Proteomes" id="UP000254924">
    <property type="component" value="Unassembled WGS sequence"/>
</dbReference>
<name>A0A380KEC4_9STRE</name>
<dbReference type="EMBL" id="UHFN01000007">
    <property type="protein sequence ID" value="SUN62954.1"/>
    <property type="molecule type" value="Genomic_DNA"/>
</dbReference>
<evidence type="ECO:0000313" key="2">
    <source>
        <dbReference type="Proteomes" id="UP000254924"/>
    </source>
</evidence>
<gene>
    <name evidence="1" type="ORF">NCTC12224_02152</name>
</gene>
<organism evidence="1 2">
    <name type="scientific">Streptococcus hyointestinalis</name>
    <dbReference type="NCBI Taxonomy" id="1337"/>
    <lineage>
        <taxon>Bacteria</taxon>
        <taxon>Bacillati</taxon>
        <taxon>Bacillota</taxon>
        <taxon>Bacilli</taxon>
        <taxon>Lactobacillales</taxon>
        <taxon>Streptococcaceae</taxon>
        <taxon>Streptococcus</taxon>
    </lineage>
</organism>
<proteinExistence type="predicted"/>